<comment type="caution">
    <text evidence="2">The sequence shown here is derived from an EMBL/GenBank/DDBJ whole genome shotgun (WGS) entry which is preliminary data.</text>
</comment>
<evidence type="ECO:0000313" key="2">
    <source>
        <dbReference type="EMBL" id="OLP99002.1"/>
    </source>
</evidence>
<accession>A0A1Q9DV09</accession>
<reference evidence="2 3" key="1">
    <citation type="submission" date="2016-02" db="EMBL/GenBank/DDBJ databases">
        <title>Genome analysis of coral dinoflagellate symbionts highlights evolutionary adaptations to a symbiotic lifestyle.</title>
        <authorList>
            <person name="Aranda M."/>
            <person name="Li Y."/>
            <person name="Liew Y.J."/>
            <person name="Baumgarten S."/>
            <person name="Simakov O."/>
            <person name="Wilson M."/>
            <person name="Piel J."/>
            <person name="Ashoor H."/>
            <person name="Bougouffa S."/>
            <person name="Bajic V.B."/>
            <person name="Ryu T."/>
            <person name="Ravasi T."/>
            <person name="Bayer T."/>
            <person name="Micklem G."/>
            <person name="Kim H."/>
            <person name="Bhak J."/>
            <person name="Lajeunesse T.C."/>
            <person name="Voolstra C.R."/>
        </authorList>
    </citation>
    <scope>NUCLEOTIDE SEQUENCE [LARGE SCALE GENOMIC DNA]</scope>
    <source>
        <strain evidence="2 3">CCMP2467</strain>
    </source>
</reference>
<name>A0A1Q9DV09_SYMMI</name>
<feature type="region of interest" description="Disordered" evidence="1">
    <location>
        <begin position="1"/>
        <end position="22"/>
    </location>
</feature>
<evidence type="ECO:0000256" key="1">
    <source>
        <dbReference type="SAM" id="MobiDB-lite"/>
    </source>
</evidence>
<organism evidence="2 3">
    <name type="scientific">Symbiodinium microadriaticum</name>
    <name type="common">Dinoflagellate</name>
    <name type="synonym">Zooxanthella microadriatica</name>
    <dbReference type="NCBI Taxonomy" id="2951"/>
    <lineage>
        <taxon>Eukaryota</taxon>
        <taxon>Sar</taxon>
        <taxon>Alveolata</taxon>
        <taxon>Dinophyceae</taxon>
        <taxon>Suessiales</taxon>
        <taxon>Symbiodiniaceae</taxon>
        <taxon>Symbiodinium</taxon>
    </lineage>
</organism>
<sequence length="118" mass="12833">MDADAKPMPTDSAENDVSGSSNAAFPSAAADLKAATERLLEEIAGNYSASSPDGAVQSRLRLQPGGTWWHSAHRSAEEKLRILAARSPKEKESQKYRSFVKAYKDSACFAVWTRLVFA</sequence>
<dbReference type="EMBL" id="LSRX01000377">
    <property type="protein sequence ID" value="OLP99002.1"/>
    <property type="molecule type" value="Genomic_DNA"/>
</dbReference>
<evidence type="ECO:0000313" key="3">
    <source>
        <dbReference type="Proteomes" id="UP000186817"/>
    </source>
</evidence>
<dbReference type="AlphaFoldDB" id="A0A1Q9DV09"/>
<dbReference type="Proteomes" id="UP000186817">
    <property type="component" value="Unassembled WGS sequence"/>
</dbReference>
<proteinExistence type="predicted"/>
<keyword evidence="3" id="KW-1185">Reference proteome</keyword>
<protein>
    <submittedName>
        <fullName evidence="2">Uncharacterized protein</fullName>
    </submittedName>
</protein>
<gene>
    <name evidence="2" type="ORF">AK812_SmicGene18481</name>
</gene>